<dbReference type="Proteomes" id="UP001176940">
    <property type="component" value="Unassembled WGS sequence"/>
</dbReference>
<dbReference type="PANTHER" id="PTHR15463">
    <property type="entry name" value="AP1 GAMMA SUBUNIT BINDING PROTEIN 1"/>
    <property type="match status" value="1"/>
</dbReference>
<dbReference type="InterPro" id="IPR059024">
    <property type="entry name" value="SYNRG_C"/>
</dbReference>
<dbReference type="InterPro" id="IPR039656">
    <property type="entry name" value="SYNRG"/>
</dbReference>
<evidence type="ECO:0000259" key="1">
    <source>
        <dbReference type="Pfam" id="PF25999"/>
    </source>
</evidence>
<dbReference type="Pfam" id="PF25999">
    <property type="entry name" value="SYNRG_C"/>
    <property type="match status" value="1"/>
</dbReference>
<organism evidence="2 3">
    <name type="scientific">Ranitomeya imitator</name>
    <name type="common">mimic poison frog</name>
    <dbReference type="NCBI Taxonomy" id="111125"/>
    <lineage>
        <taxon>Eukaryota</taxon>
        <taxon>Metazoa</taxon>
        <taxon>Chordata</taxon>
        <taxon>Craniata</taxon>
        <taxon>Vertebrata</taxon>
        <taxon>Euteleostomi</taxon>
        <taxon>Amphibia</taxon>
        <taxon>Batrachia</taxon>
        <taxon>Anura</taxon>
        <taxon>Neobatrachia</taxon>
        <taxon>Hyloidea</taxon>
        <taxon>Dendrobatidae</taxon>
        <taxon>Dendrobatinae</taxon>
        <taxon>Ranitomeya</taxon>
    </lineage>
</organism>
<gene>
    <name evidence="2" type="ORF">RIMI_LOCUS10239714</name>
</gene>
<evidence type="ECO:0000313" key="3">
    <source>
        <dbReference type="Proteomes" id="UP001176940"/>
    </source>
</evidence>
<feature type="domain" description="Synergin gamma C-terminal" evidence="1">
    <location>
        <begin position="75"/>
        <end position="234"/>
    </location>
</feature>
<comment type="caution">
    <text evidence="2">The sequence shown here is derived from an EMBL/GenBank/DDBJ whole genome shotgun (WGS) entry which is preliminary data.</text>
</comment>
<keyword evidence="3" id="KW-1185">Reference proteome</keyword>
<reference evidence="2" key="1">
    <citation type="submission" date="2023-07" db="EMBL/GenBank/DDBJ databases">
        <authorList>
            <person name="Stuckert A."/>
        </authorList>
    </citation>
    <scope>NUCLEOTIDE SEQUENCE</scope>
</reference>
<dbReference type="PANTHER" id="PTHR15463:SF2">
    <property type="entry name" value="SYNERGIN GAMMA"/>
    <property type="match status" value="1"/>
</dbReference>
<proteinExistence type="predicted"/>
<accession>A0ABN9LK66</accession>
<dbReference type="EMBL" id="CAUEEQ010022010">
    <property type="protein sequence ID" value="CAJ0944070.1"/>
    <property type="molecule type" value="Genomic_DNA"/>
</dbReference>
<sequence length="246" mass="27160">MFTLVTIEDIAESASHTPIQRCQREIQRRNKVSNDLLQRTILSGVPDRSSVSDTVRSRPPLKNVLMHLDFSLFHVKVIQKANEILSSISQPSVCSEVLLSSQGADYISGVVEVYRLSKRMEGGMRARNIDCERLRLVLRDIELSWNNLQAFLSICPSLLQTLPSSQSTLDSAAEGASSDPSPCLQSCCGVCLLDKPVEEFPSEERSGMLNVGGRPYHPSCANFWLHCVDPTLPILACHSNCSACVK</sequence>
<protein>
    <recommendedName>
        <fullName evidence="1">Synergin gamma C-terminal domain-containing protein</fullName>
    </recommendedName>
</protein>
<evidence type="ECO:0000313" key="2">
    <source>
        <dbReference type="EMBL" id="CAJ0944070.1"/>
    </source>
</evidence>
<name>A0ABN9LK66_9NEOB</name>